<dbReference type="Gene3D" id="3.30.710.10">
    <property type="entry name" value="Potassium Channel Kv1.1, Chain A"/>
    <property type="match status" value="1"/>
</dbReference>
<evidence type="ECO:0000256" key="1">
    <source>
        <dbReference type="ARBA" id="ARBA00004496"/>
    </source>
</evidence>
<sequence>MICEEIARNNAFEKRAISLDDNSRVNNSIELNDANDSEDVVDDNMTTETSLQSRFGRLLSCEDMADVHFVVGGAKGRKLRIPAHRLVLAVASPVFRELLFDNGVTEDIVLQDLEPIVFLEFLRFLYTDQIRLQKDNAVAILSAAKKYDIPALEQMCRHFVNYSIDKDNCLAIWLSAKTFGETEVAALALKTFGETEVAALALKVIRRFAGHVVLAPDFVRCDFASVCALLADDLLRAREVDLFVAVTRWTKSECLRRNLCPTRVNIRHVMSEAVNLIRFPLMSGENLKNVVQSEGVLEDDVLRALLCAQKTWPRKALHFSATPRAFQRLRGQILCVQRFQSFDNALPNPCAKRTLRFAVNKRIFVAGVGVYGPRRPQPFQLEIAVRIVRWERRHAPTIVDVAQQRVRVKCDSSEPIINVKFDEEFEIEANVEFEVSAEIEATERPSGARFHASRDLHFFYGIGGQLAAKVKTGKSSSRDLHFFYGIGGQLAAKVKTGNAENVIFNFAWDHVCDEGVASASAPPTPNPPPRPPPPQGYRRPSRFERLKRALSFTEKSELTSGSVSDVTCGQIPVILFFA</sequence>
<dbReference type="PANTHER" id="PTHR45774:SF3">
    <property type="entry name" value="BTB (POZ) DOMAIN-CONTAINING 2B-RELATED"/>
    <property type="match status" value="1"/>
</dbReference>
<dbReference type="InterPro" id="IPR000210">
    <property type="entry name" value="BTB/POZ_dom"/>
</dbReference>
<feature type="domain" description="BTB" evidence="4">
    <location>
        <begin position="65"/>
        <end position="134"/>
    </location>
</feature>
<dbReference type="GO" id="GO:0005829">
    <property type="term" value="C:cytosol"/>
    <property type="evidence" value="ECO:0007669"/>
    <property type="project" value="TreeGrafter"/>
</dbReference>
<dbReference type="Proteomes" id="UP000759131">
    <property type="component" value="Unassembled WGS sequence"/>
</dbReference>
<dbReference type="AlphaFoldDB" id="A0A7R9PTG3"/>
<dbReference type="PANTHER" id="PTHR45774">
    <property type="entry name" value="BTB/POZ DOMAIN-CONTAINING"/>
    <property type="match status" value="1"/>
</dbReference>
<dbReference type="Pfam" id="PF00651">
    <property type="entry name" value="BTB"/>
    <property type="match status" value="1"/>
</dbReference>
<feature type="compositionally biased region" description="Pro residues" evidence="3">
    <location>
        <begin position="522"/>
        <end position="535"/>
    </location>
</feature>
<dbReference type="InterPro" id="IPR012983">
    <property type="entry name" value="PHR"/>
</dbReference>
<dbReference type="SUPFAM" id="SSF54695">
    <property type="entry name" value="POZ domain"/>
    <property type="match status" value="1"/>
</dbReference>
<protein>
    <recommendedName>
        <fullName evidence="4">BTB domain-containing protein</fullName>
    </recommendedName>
</protein>
<name>A0A7R9PTG3_9ACAR</name>
<dbReference type="GO" id="GO:0022008">
    <property type="term" value="P:neurogenesis"/>
    <property type="evidence" value="ECO:0007669"/>
    <property type="project" value="TreeGrafter"/>
</dbReference>
<dbReference type="EMBL" id="OC854675">
    <property type="protein sequence ID" value="CAD7620000.1"/>
    <property type="molecule type" value="Genomic_DNA"/>
</dbReference>
<organism evidence="5">
    <name type="scientific">Medioppia subpectinata</name>
    <dbReference type="NCBI Taxonomy" id="1979941"/>
    <lineage>
        <taxon>Eukaryota</taxon>
        <taxon>Metazoa</taxon>
        <taxon>Ecdysozoa</taxon>
        <taxon>Arthropoda</taxon>
        <taxon>Chelicerata</taxon>
        <taxon>Arachnida</taxon>
        <taxon>Acari</taxon>
        <taxon>Acariformes</taxon>
        <taxon>Sarcoptiformes</taxon>
        <taxon>Oribatida</taxon>
        <taxon>Brachypylina</taxon>
        <taxon>Oppioidea</taxon>
        <taxon>Oppiidae</taxon>
        <taxon>Medioppia</taxon>
    </lineage>
</organism>
<evidence type="ECO:0000256" key="2">
    <source>
        <dbReference type="ARBA" id="ARBA00022490"/>
    </source>
</evidence>
<dbReference type="PROSITE" id="PS50097">
    <property type="entry name" value="BTB"/>
    <property type="match status" value="1"/>
</dbReference>
<keyword evidence="6" id="KW-1185">Reference proteome</keyword>
<dbReference type="InterPro" id="IPR011705">
    <property type="entry name" value="BACK"/>
</dbReference>
<feature type="region of interest" description="Disordered" evidence="3">
    <location>
        <begin position="517"/>
        <end position="540"/>
    </location>
</feature>
<dbReference type="Pfam" id="PF08005">
    <property type="entry name" value="PHR"/>
    <property type="match status" value="1"/>
</dbReference>
<gene>
    <name evidence="5" type="ORF">OSB1V03_LOCUS496</name>
</gene>
<proteinExistence type="predicted"/>
<dbReference type="OrthoDB" id="6408997at2759"/>
<keyword evidence="2" id="KW-0963">Cytoplasm</keyword>
<accession>A0A7R9PTG3</accession>
<dbReference type="SMART" id="SM00875">
    <property type="entry name" value="BACK"/>
    <property type="match status" value="1"/>
</dbReference>
<dbReference type="Pfam" id="PF07707">
    <property type="entry name" value="BACK"/>
    <property type="match status" value="1"/>
</dbReference>
<dbReference type="SMART" id="SM00225">
    <property type="entry name" value="BTB"/>
    <property type="match status" value="1"/>
</dbReference>
<reference evidence="5" key="1">
    <citation type="submission" date="2020-11" db="EMBL/GenBank/DDBJ databases">
        <authorList>
            <person name="Tran Van P."/>
        </authorList>
    </citation>
    <scope>NUCLEOTIDE SEQUENCE</scope>
</reference>
<dbReference type="EMBL" id="CAJPIZ010000100">
    <property type="protein sequence ID" value="CAG2100430.1"/>
    <property type="molecule type" value="Genomic_DNA"/>
</dbReference>
<evidence type="ECO:0000313" key="5">
    <source>
        <dbReference type="EMBL" id="CAD7620000.1"/>
    </source>
</evidence>
<dbReference type="Gene3D" id="2.60.120.820">
    <property type="entry name" value="PHR domain"/>
    <property type="match status" value="1"/>
</dbReference>
<comment type="subcellular location">
    <subcellularLocation>
        <location evidence="1">Cytoplasm</location>
    </subcellularLocation>
</comment>
<dbReference type="InterPro" id="IPR011333">
    <property type="entry name" value="SKP1/BTB/POZ_sf"/>
</dbReference>
<evidence type="ECO:0000313" key="6">
    <source>
        <dbReference type="Proteomes" id="UP000759131"/>
    </source>
</evidence>
<evidence type="ECO:0000259" key="4">
    <source>
        <dbReference type="PROSITE" id="PS50097"/>
    </source>
</evidence>
<evidence type="ECO:0000256" key="3">
    <source>
        <dbReference type="SAM" id="MobiDB-lite"/>
    </source>
</evidence>
<dbReference type="Gene3D" id="1.25.40.420">
    <property type="match status" value="1"/>
</dbReference>
<dbReference type="InterPro" id="IPR038648">
    <property type="entry name" value="PHR_sf"/>
</dbReference>